<accession>A0A8J6JKF5</accession>
<sequence>MNKMELNNLIETVYVGWRENTFAPYALGDGPIWRRPLVGLAAGDDPVFVRYKEVIGPFHWTPQEVWDAAHPGESLSGSALTVAVLCFPQAEETVADQASGGDTPAPRWVFARNSWNAVVKPFYASILAALARQGVRAVAVDQLPEFGLEPGGFAARWSHRHAAYAAGLGTFGLSDGFISRAGMAVRFITLILEGNWEADPRVSEDPHGWCLFFRSGSCKVCAARCPAGAITPRGHDKERCRAWLERCHALYRNTPGFDVNVEAGCGLCQAGVPCAKASPVK</sequence>
<dbReference type="RefSeq" id="WP_186918945.1">
    <property type="nucleotide sequence ID" value="NZ_JACOPQ010000005.1"/>
</dbReference>
<dbReference type="AlphaFoldDB" id="A0A8J6JKF5"/>
<protein>
    <recommendedName>
        <fullName evidence="3">Epoxyqueuosine reductase</fullName>
    </recommendedName>
</protein>
<evidence type="ECO:0008006" key="3">
    <source>
        <dbReference type="Google" id="ProtNLM"/>
    </source>
</evidence>
<keyword evidence="2" id="KW-1185">Reference proteome</keyword>
<name>A0A8J6JKF5_9FIRM</name>
<comment type="caution">
    <text evidence="1">The sequence shown here is derived from an EMBL/GenBank/DDBJ whole genome shotgun (WGS) entry which is preliminary data.</text>
</comment>
<evidence type="ECO:0000313" key="2">
    <source>
        <dbReference type="Proteomes" id="UP000607645"/>
    </source>
</evidence>
<dbReference type="PANTHER" id="PTHR42827:SF1">
    <property type="entry name" value="IRON-SULFUR CLUSTER-BINDING PROTEIN"/>
    <property type="match status" value="1"/>
</dbReference>
<dbReference type="PANTHER" id="PTHR42827">
    <property type="entry name" value="IRON-SULFUR CLUSTER-BINDING PROTEIN-RELATED"/>
    <property type="match status" value="1"/>
</dbReference>
<reference evidence="1" key="1">
    <citation type="submission" date="2020-08" db="EMBL/GenBank/DDBJ databases">
        <title>Genome public.</title>
        <authorList>
            <person name="Liu C."/>
            <person name="Sun Q."/>
        </authorList>
    </citation>
    <scope>NUCLEOTIDE SEQUENCE</scope>
    <source>
        <strain evidence="1">NSJ-52</strain>
    </source>
</reference>
<evidence type="ECO:0000313" key="1">
    <source>
        <dbReference type="EMBL" id="MBC5736902.1"/>
    </source>
</evidence>
<proteinExistence type="predicted"/>
<gene>
    <name evidence="1" type="ORF">H8S62_07730</name>
</gene>
<dbReference type="Proteomes" id="UP000607645">
    <property type="component" value="Unassembled WGS sequence"/>
</dbReference>
<dbReference type="EMBL" id="JACOPQ010000005">
    <property type="protein sequence ID" value="MBC5736902.1"/>
    <property type="molecule type" value="Genomic_DNA"/>
</dbReference>
<organism evidence="1 2">
    <name type="scientific">Lawsonibacter faecis</name>
    <dbReference type="NCBI Taxonomy" id="2763052"/>
    <lineage>
        <taxon>Bacteria</taxon>
        <taxon>Bacillati</taxon>
        <taxon>Bacillota</taxon>
        <taxon>Clostridia</taxon>
        <taxon>Eubacteriales</taxon>
        <taxon>Oscillospiraceae</taxon>
        <taxon>Lawsonibacter</taxon>
    </lineage>
</organism>